<evidence type="ECO:0008006" key="3">
    <source>
        <dbReference type="Google" id="ProtNLM"/>
    </source>
</evidence>
<sequence>MYKAQMKSKIRGRTKQIPVLGQDIKRLVRLAYPSAPMEIKKQLARDCFVDSLNDADMEWAIFKAKAKSVNNAIQVAPSKMTDKSGSPNDWSGKLLVAETEDQVSAETKYDFEESNNFEKLSQIKSTNSDSLYEIVSVFDMILICLIDTGSTVNVLNSSMYNTMSKSVKPVLSNARSGLRMANGSVVMPMGTAVFPVQLNKKNVYHRLIVGDINISMFIEFDFLDKSSCILYMGKRL</sequence>
<dbReference type="AlphaFoldDB" id="A0A6J8DCR1"/>
<evidence type="ECO:0000313" key="2">
    <source>
        <dbReference type="Proteomes" id="UP000507470"/>
    </source>
</evidence>
<dbReference type="InterPro" id="IPR021109">
    <property type="entry name" value="Peptidase_aspartic_dom_sf"/>
</dbReference>
<protein>
    <recommendedName>
        <fullName evidence="3">Peptidase A2 domain-containing protein</fullName>
    </recommendedName>
</protein>
<dbReference type="Proteomes" id="UP000507470">
    <property type="component" value="Unassembled WGS sequence"/>
</dbReference>
<keyword evidence="2" id="KW-1185">Reference proteome</keyword>
<dbReference type="SUPFAM" id="SSF50630">
    <property type="entry name" value="Acid proteases"/>
    <property type="match status" value="1"/>
</dbReference>
<name>A0A6J8DCR1_MYTCO</name>
<reference evidence="1 2" key="1">
    <citation type="submission" date="2020-06" db="EMBL/GenBank/DDBJ databases">
        <authorList>
            <person name="Li R."/>
            <person name="Bekaert M."/>
        </authorList>
    </citation>
    <scope>NUCLEOTIDE SEQUENCE [LARGE SCALE GENOMIC DNA]</scope>
    <source>
        <strain evidence="2">wild</strain>
    </source>
</reference>
<dbReference type="OrthoDB" id="6091153at2759"/>
<dbReference type="EMBL" id="CACVKT020007224">
    <property type="protein sequence ID" value="CAC5406443.1"/>
    <property type="molecule type" value="Genomic_DNA"/>
</dbReference>
<accession>A0A6J8DCR1</accession>
<evidence type="ECO:0000313" key="1">
    <source>
        <dbReference type="EMBL" id="CAC5406443.1"/>
    </source>
</evidence>
<organism evidence="1 2">
    <name type="scientific">Mytilus coruscus</name>
    <name type="common">Sea mussel</name>
    <dbReference type="NCBI Taxonomy" id="42192"/>
    <lineage>
        <taxon>Eukaryota</taxon>
        <taxon>Metazoa</taxon>
        <taxon>Spiralia</taxon>
        <taxon>Lophotrochozoa</taxon>
        <taxon>Mollusca</taxon>
        <taxon>Bivalvia</taxon>
        <taxon>Autobranchia</taxon>
        <taxon>Pteriomorphia</taxon>
        <taxon>Mytilida</taxon>
        <taxon>Mytiloidea</taxon>
        <taxon>Mytilidae</taxon>
        <taxon>Mytilinae</taxon>
        <taxon>Mytilus</taxon>
    </lineage>
</organism>
<proteinExistence type="predicted"/>
<gene>
    <name evidence="1" type="ORF">MCOR_40016</name>
</gene>
<dbReference type="Gene3D" id="2.40.70.10">
    <property type="entry name" value="Acid Proteases"/>
    <property type="match status" value="1"/>
</dbReference>